<dbReference type="Gene3D" id="3.30.930.10">
    <property type="entry name" value="Bira Bifunctional Protein, Domain 2"/>
    <property type="match status" value="1"/>
</dbReference>
<evidence type="ECO:0000256" key="8">
    <source>
        <dbReference type="ARBA" id="ARBA00022917"/>
    </source>
</evidence>
<dbReference type="SUPFAM" id="SSF55186">
    <property type="entry name" value="ThrRS/AlaRS common domain"/>
    <property type="match status" value="1"/>
</dbReference>
<dbReference type="PRINTS" id="PR00980">
    <property type="entry name" value="TRNASYNTHALA"/>
</dbReference>
<evidence type="ECO:0000313" key="11">
    <source>
        <dbReference type="EMBL" id="OGE71491.1"/>
    </source>
</evidence>
<dbReference type="PANTHER" id="PTHR11777:SF9">
    <property type="entry name" value="ALANINE--TRNA LIGASE, CYTOPLASMIC"/>
    <property type="match status" value="1"/>
</dbReference>
<gene>
    <name evidence="11" type="ORF">A3H40_03120</name>
</gene>
<dbReference type="STRING" id="1797794.A3H40_03120"/>
<evidence type="ECO:0000256" key="4">
    <source>
        <dbReference type="ARBA" id="ARBA00022598"/>
    </source>
</evidence>
<dbReference type="EMBL" id="MFDV01000018">
    <property type="protein sequence ID" value="OGE71491.1"/>
    <property type="molecule type" value="Genomic_DNA"/>
</dbReference>
<protein>
    <recommendedName>
        <fullName evidence="2">alanine--tRNA ligase</fullName>
        <ecNumber evidence="2">6.1.1.7</ecNumber>
    </recommendedName>
</protein>
<dbReference type="InterPro" id="IPR012947">
    <property type="entry name" value="tRNA_SAD"/>
</dbReference>
<dbReference type="GO" id="GO:0000049">
    <property type="term" value="F:tRNA binding"/>
    <property type="evidence" value="ECO:0007669"/>
    <property type="project" value="UniProtKB-KW"/>
</dbReference>
<dbReference type="GO" id="GO:0005524">
    <property type="term" value="F:ATP binding"/>
    <property type="evidence" value="ECO:0007669"/>
    <property type="project" value="UniProtKB-KW"/>
</dbReference>
<dbReference type="PANTHER" id="PTHR11777">
    <property type="entry name" value="ALANYL-TRNA SYNTHETASE"/>
    <property type="match status" value="1"/>
</dbReference>
<feature type="domain" description="Alanyl-transfer RNA synthetases family profile" evidence="10">
    <location>
        <begin position="1"/>
        <end position="605"/>
    </location>
</feature>
<evidence type="ECO:0000256" key="9">
    <source>
        <dbReference type="ARBA" id="ARBA00023146"/>
    </source>
</evidence>
<comment type="caution">
    <text evidence="11">The sequence shown here is derived from an EMBL/GenBank/DDBJ whole genome shotgun (WGS) entry which is preliminary data.</text>
</comment>
<evidence type="ECO:0000256" key="5">
    <source>
        <dbReference type="ARBA" id="ARBA00022741"/>
    </source>
</evidence>
<dbReference type="InterPro" id="IPR018164">
    <property type="entry name" value="Ala-tRNA-synth_IIc_N"/>
</dbReference>
<keyword evidence="3" id="KW-0820">tRNA-binding</keyword>
<dbReference type="Gene3D" id="3.30.980.10">
    <property type="entry name" value="Threonyl-trna Synthetase, Chain A, domain 2"/>
    <property type="match status" value="1"/>
</dbReference>
<dbReference type="Proteomes" id="UP000177057">
    <property type="component" value="Unassembled WGS sequence"/>
</dbReference>
<keyword evidence="8" id="KW-0648">Protein biosynthesis</keyword>
<dbReference type="InterPro" id="IPR045864">
    <property type="entry name" value="aa-tRNA-synth_II/BPL/LPL"/>
</dbReference>
<dbReference type="NCBIfam" id="NF002436">
    <property type="entry name" value="PRK01584.1"/>
    <property type="match status" value="1"/>
</dbReference>
<comment type="similarity">
    <text evidence="1">Belongs to the class-II aminoacyl-tRNA synthetase family.</text>
</comment>
<name>A0A1F5N1J4_9BACT</name>
<keyword evidence="7" id="KW-0694">RNA-binding</keyword>
<dbReference type="PROSITE" id="PS50860">
    <property type="entry name" value="AA_TRNA_LIGASE_II_ALA"/>
    <property type="match status" value="1"/>
</dbReference>
<dbReference type="Pfam" id="PF07973">
    <property type="entry name" value="tRNA_SAD"/>
    <property type="match status" value="1"/>
</dbReference>
<dbReference type="InterPro" id="IPR018162">
    <property type="entry name" value="Ala-tRNA-ligase_IIc_anticod-bd"/>
</dbReference>
<evidence type="ECO:0000313" key="12">
    <source>
        <dbReference type="Proteomes" id="UP000177057"/>
    </source>
</evidence>
<dbReference type="GO" id="GO:0006419">
    <property type="term" value="P:alanyl-tRNA aminoacylation"/>
    <property type="evidence" value="ECO:0007669"/>
    <property type="project" value="InterPro"/>
</dbReference>
<dbReference type="InterPro" id="IPR018163">
    <property type="entry name" value="Thr/Ala-tRNA-synth_IIc_edit"/>
</dbReference>
<dbReference type="GO" id="GO:0005737">
    <property type="term" value="C:cytoplasm"/>
    <property type="evidence" value="ECO:0007669"/>
    <property type="project" value="InterPro"/>
</dbReference>
<keyword evidence="4" id="KW-0436">Ligase</keyword>
<keyword evidence="6" id="KW-0067">ATP-binding</keyword>
<dbReference type="InterPro" id="IPR018165">
    <property type="entry name" value="Ala-tRNA-synth_IIc_core"/>
</dbReference>
<dbReference type="SUPFAM" id="SSF101353">
    <property type="entry name" value="Putative anticodon-binding domain of alanyl-tRNA synthetase (AlaRS)"/>
    <property type="match status" value="1"/>
</dbReference>
<dbReference type="InterPro" id="IPR002318">
    <property type="entry name" value="Ala-tRNA-lgiase_IIc"/>
</dbReference>
<proteinExistence type="inferred from homology"/>
<dbReference type="CDD" id="cd00673">
    <property type="entry name" value="AlaRS_core"/>
    <property type="match status" value="1"/>
</dbReference>
<evidence type="ECO:0000256" key="6">
    <source>
        <dbReference type="ARBA" id="ARBA00022840"/>
    </source>
</evidence>
<reference evidence="11 12" key="1">
    <citation type="journal article" date="2016" name="Nat. Commun.">
        <title>Thousands of microbial genomes shed light on interconnected biogeochemical processes in an aquifer system.</title>
        <authorList>
            <person name="Anantharaman K."/>
            <person name="Brown C.T."/>
            <person name="Hug L.A."/>
            <person name="Sharon I."/>
            <person name="Castelle C.J."/>
            <person name="Probst A.J."/>
            <person name="Thomas B.C."/>
            <person name="Singh A."/>
            <person name="Wilkins M.J."/>
            <person name="Karaoz U."/>
            <person name="Brodie E.L."/>
            <person name="Williams K.H."/>
            <person name="Hubbard S.S."/>
            <person name="Banfield J.F."/>
        </authorList>
    </citation>
    <scope>NUCLEOTIDE SEQUENCE [LARGE SCALE GENOMIC DNA]</scope>
</reference>
<keyword evidence="9" id="KW-0030">Aminoacyl-tRNA synthetase</keyword>
<dbReference type="GO" id="GO:0002161">
    <property type="term" value="F:aminoacyl-tRNA deacylase activity"/>
    <property type="evidence" value="ECO:0007669"/>
    <property type="project" value="TreeGrafter"/>
</dbReference>
<evidence type="ECO:0000256" key="2">
    <source>
        <dbReference type="ARBA" id="ARBA00013168"/>
    </source>
</evidence>
<evidence type="ECO:0000259" key="10">
    <source>
        <dbReference type="PROSITE" id="PS50860"/>
    </source>
</evidence>
<evidence type="ECO:0000256" key="3">
    <source>
        <dbReference type="ARBA" id="ARBA00022555"/>
    </source>
</evidence>
<keyword evidence="5" id="KW-0547">Nucleotide-binding</keyword>
<dbReference type="FunFam" id="3.30.980.10:FF:000004">
    <property type="entry name" value="Alanine--tRNA ligase, cytoplasmic"/>
    <property type="match status" value="1"/>
</dbReference>
<organism evidence="11 12">
    <name type="scientific">Candidatus Daviesbacteria bacterium RIFCSPLOWO2_02_FULL_38_15</name>
    <dbReference type="NCBI Taxonomy" id="1797794"/>
    <lineage>
        <taxon>Bacteria</taxon>
        <taxon>Candidatus Daviesiibacteriota</taxon>
    </lineage>
</organism>
<dbReference type="Pfam" id="PF01411">
    <property type="entry name" value="tRNA-synt_2c"/>
    <property type="match status" value="1"/>
</dbReference>
<dbReference type="SMART" id="SM00863">
    <property type="entry name" value="tRNA_SAD"/>
    <property type="match status" value="1"/>
</dbReference>
<sequence>MTSRELRQKFLTFFERNGHTVIPSASLVPAEEEQLEGKEKVLFTSAGMQPLIPYLMGKSHPKGNKLADVQKCLRTDDIDEVGNEVHHTFFEMPGNWSLGAYWKSEAIELSFKFLTEELNIPLEKLAISVFAGDNDVSRDEESANKWKELGVQENRIAYLGKEHNWWPTNPAVFGPCGPDTEMFIWTGEGSVPEKFHPKDKRWVEVWNDVFMQFNRKTDGSLEDLPQKNVDTGMGLERTLAVLNGKDDDYKTDLFEPIFARIEEQTGIKYGENEKVTQDLRIVADHIKAATFLITDGIMPSNKLQGYVLRRLLRRSAVKLNQISQGSMEVLGKLVDPVIDIYKDTNYFQAGDWDTIRQVVVTEVQKFQQTLNKGLKEIEKIEKIDGKIAFDLYQSYGFPWELTEELFIQKGQQVDRKQFEEEFEKHRELSRTASAGKFKGGLAGHSETEIKYHTATHLLHQALRDILGPQVFQKGSNINSERLRFDFSYERKMTEEEINKAEDLVNSKIREDLKVDHKIVSLEEAKNLNAIGLFGEKYERQVSIYAIGPNYGIDLNAKDQRNRGGYYSLEFCGGPHVIHTGVIGGIRITKEKAISAGIRRIRAVLV</sequence>
<dbReference type="SUPFAM" id="SSF55681">
    <property type="entry name" value="Class II aaRS and biotin synthetases"/>
    <property type="match status" value="1"/>
</dbReference>
<dbReference type="AlphaFoldDB" id="A0A1F5N1J4"/>
<dbReference type="EC" id="6.1.1.7" evidence="2"/>
<accession>A0A1F5N1J4</accession>
<evidence type="ECO:0000256" key="1">
    <source>
        <dbReference type="ARBA" id="ARBA00008226"/>
    </source>
</evidence>
<dbReference type="Gene3D" id="3.30.54.20">
    <property type="match status" value="1"/>
</dbReference>
<dbReference type="GO" id="GO:0004813">
    <property type="term" value="F:alanine-tRNA ligase activity"/>
    <property type="evidence" value="ECO:0007669"/>
    <property type="project" value="UniProtKB-EC"/>
</dbReference>
<evidence type="ECO:0000256" key="7">
    <source>
        <dbReference type="ARBA" id="ARBA00022884"/>
    </source>
</evidence>
<dbReference type="InterPro" id="IPR050058">
    <property type="entry name" value="Ala-tRNA_ligase"/>
</dbReference>